<proteinExistence type="predicted"/>
<sequence>MDWFNYLADKQITDEIVINYLLALRDDYQQKLDDFDRRIKNKTNRDNLIREDFANMIKGLQLCIIDLESKNGTSEQNKDFLK</sequence>
<comment type="caution">
    <text evidence="1">The sequence shown here is derived from an EMBL/GenBank/DDBJ whole genome shotgun (WGS) entry which is preliminary data.</text>
</comment>
<organism evidence="1 2">
    <name type="scientific">Candidatus Beckwithbacteria bacterium CG23_combo_of_CG06-09_8_20_14_all_34_8</name>
    <dbReference type="NCBI Taxonomy" id="1974497"/>
    <lineage>
        <taxon>Bacteria</taxon>
        <taxon>Candidatus Beckwithiibacteriota</taxon>
    </lineage>
</organism>
<feature type="non-terminal residue" evidence="1">
    <location>
        <position position="82"/>
    </location>
</feature>
<name>A0A2H0B6P8_9BACT</name>
<evidence type="ECO:0000313" key="1">
    <source>
        <dbReference type="EMBL" id="PIP53304.1"/>
    </source>
</evidence>
<evidence type="ECO:0000313" key="2">
    <source>
        <dbReference type="Proteomes" id="UP000229459"/>
    </source>
</evidence>
<dbReference type="EMBL" id="PCSR01000036">
    <property type="protein sequence ID" value="PIP53304.1"/>
    <property type="molecule type" value="Genomic_DNA"/>
</dbReference>
<protein>
    <submittedName>
        <fullName evidence="1">Uncharacterized protein</fullName>
    </submittedName>
</protein>
<dbReference type="AlphaFoldDB" id="A0A2H0B6P8"/>
<gene>
    <name evidence="1" type="ORF">COX08_01665</name>
</gene>
<reference evidence="1 2" key="1">
    <citation type="submission" date="2017-09" db="EMBL/GenBank/DDBJ databases">
        <title>Depth-based differentiation of microbial function through sediment-hosted aquifers and enrichment of novel symbionts in the deep terrestrial subsurface.</title>
        <authorList>
            <person name="Probst A.J."/>
            <person name="Ladd B."/>
            <person name="Jarett J.K."/>
            <person name="Geller-Mcgrath D.E."/>
            <person name="Sieber C.M."/>
            <person name="Emerson J.B."/>
            <person name="Anantharaman K."/>
            <person name="Thomas B.C."/>
            <person name="Malmstrom R."/>
            <person name="Stieglmeier M."/>
            <person name="Klingl A."/>
            <person name="Woyke T."/>
            <person name="Ryan C.M."/>
            <person name="Banfield J.F."/>
        </authorList>
    </citation>
    <scope>NUCLEOTIDE SEQUENCE [LARGE SCALE GENOMIC DNA]</scope>
    <source>
        <strain evidence="1">CG23_combo_of_CG06-09_8_20_14_all_34_8</strain>
    </source>
</reference>
<accession>A0A2H0B6P8</accession>
<dbReference type="Proteomes" id="UP000229459">
    <property type="component" value="Unassembled WGS sequence"/>
</dbReference>